<evidence type="ECO:0000313" key="3">
    <source>
        <dbReference type="Proteomes" id="UP000315369"/>
    </source>
</evidence>
<evidence type="ECO:0000313" key="2">
    <source>
        <dbReference type="EMBL" id="TQF10935.1"/>
    </source>
</evidence>
<proteinExistence type="predicted"/>
<feature type="region of interest" description="Disordered" evidence="1">
    <location>
        <begin position="1"/>
        <end position="30"/>
    </location>
</feature>
<accession>A0A540WPI8</accession>
<dbReference type="Proteomes" id="UP000315369">
    <property type="component" value="Unassembled WGS sequence"/>
</dbReference>
<name>A0A540WPI8_9BACT</name>
<dbReference type="OrthoDB" id="5521092at2"/>
<protein>
    <submittedName>
        <fullName evidence="2">Uncharacterized protein</fullName>
    </submittedName>
</protein>
<sequence length="93" mass="10396">MSGRQRAKTVVRLEEARQSAAPKAPAEQPPVEADPLYGVVLLKTALELKRRKDGTVEEILRDVLARMRIPEAEFRAFLEQQGGLLQALGTRCR</sequence>
<dbReference type="RefSeq" id="WP_141647303.1">
    <property type="nucleotide sequence ID" value="NZ_VIFM01000220.1"/>
</dbReference>
<evidence type="ECO:0000256" key="1">
    <source>
        <dbReference type="SAM" id="MobiDB-lite"/>
    </source>
</evidence>
<reference evidence="2 3" key="1">
    <citation type="submission" date="2019-06" db="EMBL/GenBank/DDBJ databases">
        <authorList>
            <person name="Livingstone P."/>
            <person name="Whitworth D."/>
        </authorList>
    </citation>
    <scope>NUCLEOTIDE SEQUENCE [LARGE SCALE GENOMIC DNA]</scope>
    <source>
        <strain evidence="2 3">AM401</strain>
    </source>
</reference>
<gene>
    <name evidence="2" type="ORF">FJV41_36950</name>
</gene>
<keyword evidence="3" id="KW-1185">Reference proteome</keyword>
<dbReference type="AlphaFoldDB" id="A0A540WPI8"/>
<dbReference type="EMBL" id="VIFM01000220">
    <property type="protein sequence ID" value="TQF10935.1"/>
    <property type="molecule type" value="Genomic_DNA"/>
</dbReference>
<comment type="caution">
    <text evidence="2">The sequence shown here is derived from an EMBL/GenBank/DDBJ whole genome shotgun (WGS) entry which is preliminary data.</text>
</comment>
<organism evidence="2 3">
    <name type="scientific">Myxococcus llanfairpwllgwyngyllgogerychwyrndrobwllllantysiliogogogochensis</name>
    <dbReference type="NCBI Taxonomy" id="2590453"/>
    <lineage>
        <taxon>Bacteria</taxon>
        <taxon>Pseudomonadati</taxon>
        <taxon>Myxococcota</taxon>
        <taxon>Myxococcia</taxon>
        <taxon>Myxococcales</taxon>
        <taxon>Cystobacterineae</taxon>
        <taxon>Myxococcaceae</taxon>
        <taxon>Myxococcus</taxon>
    </lineage>
</organism>